<evidence type="ECO:0000313" key="2">
    <source>
        <dbReference type="Proteomes" id="UP001634393"/>
    </source>
</evidence>
<accession>A0ABD3S8C1</accession>
<proteinExistence type="predicted"/>
<protein>
    <submittedName>
        <fullName evidence="1">Uncharacterized protein</fullName>
    </submittedName>
</protein>
<evidence type="ECO:0000313" key="1">
    <source>
        <dbReference type="EMBL" id="KAL3820676.1"/>
    </source>
</evidence>
<dbReference type="AlphaFoldDB" id="A0ABD3S8C1"/>
<comment type="caution">
    <text evidence="1">The sequence shown here is derived from an EMBL/GenBank/DDBJ whole genome shotgun (WGS) entry which is preliminary data.</text>
</comment>
<organism evidence="1 2">
    <name type="scientific">Penstemon smallii</name>
    <dbReference type="NCBI Taxonomy" id="265156"/>
    <lineage>
        <taxon>Eukaryota</taxon>
        <taxon>Viridiplantae</taxon>
        <taxon>Streptophyta</taxon>
        <taxon>Embryophyta</taxon>
        <taxon>Tracheophyta</taxon>
        <taxon>Spermatophyta</taxon>
        <taxon>Magnoliopsida</taxon>
        <taxon>eudicotyledons</taxon>
        <taxon>Gunneridae</taxon>
        <taxon>Pentapetalae</taxon>
        <taxon>asterids</taxon>
        <taxon>lamiids</taxon>
        <taxon>Lamiales</taxon>
        <taxon>Plantaginaceae</taxon>
        <taxon>Cheloneae</taxon>
        <taxon>Penstemon</taxon>
    </lineage>
</organism>
<keyword evidence="2" id="KW-1185">Reference proteome</keyword>
<reference evidence="1 2" key="1">
    <citation type="submission" date="2024-12" db="EMBL/GenBank/DDBJ databases">
        <title>The unique morphological basis and parallel evolutionary history of personate flowers in Penstemon.</title>
        <authorList>
            <person name="Depatie T.H."/>
            <person name="Wessinger C.A."/>
        </authorList>
    </citation>
    <scope>NUCLEOTIDE SEQUENCE [LARGE SCALE GENOMIC DNA]</scope>
    <source>
        <strain evidence="1">WTNN_2</strain>
        <tissue evidence="1">Leaf</tissue>
    </source>
</reference>
<gene>
    <name evidence="1" type="ORF">ACJIZ3_006581</name>
</gene>
<sequence length="67" mass="8001">MHFFIMHFRTLFSHLDLLLRKDVSIVGNPSMCVFGRGESVLHNGFLFYHYIRYLLWLSILRLSSHMS</sequence>
<name>A0ABD3S8C1_9LAMI</name>
<dbReference type="Proteomes" id="UP001634393">
    <property type="component" value="Unassembled WGS sequence"/>
</dbReference>
<dbReference type="EMBL" id="JBJXBP010000007">
    <property type="protein sequence ID" value="KAL3820676.1"/>
    <property type="molecule type" value="Genomic_DNA"/>
</dbReference>